<reference evidence="5 6" key="1">
    <citation type="journal article" date="2018" name="PLoS ONE">
        <title>The draft genome of Kipferlia bialata reveals reductive genome evolution in fornicate parasites.</title>
        <authorList>
            <person name="Tanifuji G."/>
            <person name="Takabayashi S."/>
            <person name="Kume K."/>
            <person name="Takagi M."/>
            <person name="Nakayama T."/>
            <person name="Kamikawa R."/>
            <person name="Inagaki Y."/>
            <person name="Hashimoto T."/>
        </authorList>
    </citation>
    <scope>NUCLEOTIDE SEQUENCE [LARGE SCALE GENOMIC DNA]</scope>
    <source>
        <strain evidence="5">NY0173</strain>
    </source>
</reference>
<gene>
    <name evidence="5" type="ORF">KIPB_003222</name>
</gene>
<dbReference type="GO" id="GO:0008270">
    <property type="term" value="F:zinc ion binding"/>
    <property type="evidence" value="ECO:0007669"/>
    <property type="project" value="UniProtKB-KW"/>
</dbReference>
<protein>
    <recommendedName>
        <fullName evidence="4">BED-type domain-containing protein</fullName>
    </recommendedName>
</protein>
<dbReference type="SUPFAM" id="SSF57667">
    <property type="entry name" value="beta-beta-alpha zinc fingers"/>
    <property type="match status" value="1"/>
</dbReference>
<evidence type="ECO:0000313" key="6">
    <source>
        <dbReference type="Proteomes" id="UP000265618"/>
    </source>
</evidence>
<evidence type="ECO:0000259" key="4">
    <source>
        <dbReference type="Pfam" id="PF02892"/>
    </source>
</evidence>
<dbReference type="Pfam" id="PF02892">
    <property type="entry name" value="zf-BED"/>
    <property type="match status" value="1"/>
</dbReference>
<keyword evidence="6" id="KW-1185">Reference proteome</keyword>
<organism evidence="5 6">
    <name type="scientific">Kipferlia bialata</name>
    <dbReference type="NCBI Taxonomy" id="797122"/>
    <lineage>
        <taxon>Eukaryota</taxon>
        <taxon>Metamonada</taxon>
        <taxon>Carpediemonas-like organisms</taxon>
        <taxon>Kipferlia</taxon>
    </lineage>
</organism>
<keyword evidence="2" id="KW-0863">Zinc-finger</keyword>
<sequence>MVNASCLEQSYTERPERMSGAMSDKILTEYLWDVFTKEYPHECSICHQKFLGKKNTRNLKSHIIRHHKEHYDKFCKSQLEARVCLGRKSKSKERQALKFRANLYNRGTAVLFGQTTARTTRQNLDCGSGLWIR</sequence>
<evidence type="ECO:0000256" key="1">
    <source>
        <dbReference type="ARBA" id="ARBA00022723"/>
    </source>
</evidence>
<dbReference type="AlphaFoldDB" id="A0A9K3GGV9"/>
<dbReference type="InterPro" id="IPR003656">
    <property type="entry name" value="Znf_BED"/>
</dbReference>
<evidence type="ECO:0000256" key="2">
    <source>
        <dbReference type="ARBA" id="ARBA00022771"/>
    </source>
</evidence>
<keyword evidence="3" id="KW-0862">Zinc</keyword>
<name>A0A9K3GGV9_9EUKA</name>
<dbReference type="EMBL" id="BDIP01000602">
    <property type="protein sequence ID" value="GIQ82137.1"/>
    <property type="molecule type" value="Genomic_DNA"/>
</dbReference>
<dbReference type="GO" id="GO:0003677">
    <property type="term" value="F:DNA binding"/>
    <property type="evidence" value="ECO:0007669"/>
    <property type="project" value="InterPro"/>
</dbReference>
<proteinExistence type="predicted"/>
<comment type="caution">
    <text evidence="5">The sequence shown here is derived from an EMBL/GenBank/DDBJ whole genome shotgun (WGS) entry which is preliminary data.</text>
</comment>
<keyword evidence="1" id="KW-0479">Metal-binding</keyword>
<feature type="domain" description="BED-type" evidence="4">
    <location>
        <begin position="37"/>
        <end position="68"/>
    </location>
</feature>
<evidence type="ECO:0000256" key="3">
    <source>
        <dbReference type="ARBA" id="ARBA00022833"/>
    </source>
</evidence>
<dbReference type="Proteomes" id="UP000265618">
    <property type="component" value="Unassembled WGS sequence"/>
</dbReference>
<evidence type="ECO:0000313" key="5">
    <source>
        <dbReference type="EMBL" id="GIQ82137.1"/>
    </source>
</evidence>
<dbReference type="InterPro" id="IPR036236">
    <property type="entry name" value="Znf_C2H2_sf"/>
</dbReference>
<accession>A0A9K3GGV9</accession>